<dbReference type="OrthoDB" id="2080511at2"/>
<reference evidence="2" key="1">
    <citation type="submission" date="2011-12" db="EMBL/GenBank/DDBJ databases">
        <title>Complete sequence of Clostridium clariflavum DSM 19732.</title>
        <authorList>
            <consortium name="US DOE Joint Genome Institute"/>
            <person name="Lucas S."/>
            <person name="Han J."/>
            <person name="Lapidus A."/>
            <person name="Cheng J.-F."/>
            <person name="Goodwin L."/>
            <person name="Pitluck S."/>
            <person name="Peters L."/>
            <person name="Teshima H."/>
            <person name="Detter J.C."/>
            <person name="Han C."/>
            <person name="Tapia R."/>
            <person name="Land M."/>
            <person name="Hauser L."/>
            <person name="Kyrpides N."/>
            <person name="Ivanova N."/>
            <person name="Pagani I."/>
            <person name="Kitzmiller T."/>
            <person name="Lynd L."/>
            <person name="Izquierdo J."/>
            <person name="Woyke T."/>
        </authorList>
    </citation>
    <scope>NUCLEOTIDE SEQUENCE [LARGE SCALE GENOMIC DNA]</scope>
    <source>
        <strain evidence="2">DSM 19732 / NBRC 101661 / EBR45</strain>
    </source>
</reference>
<protein>
    <submittedName>
        <fullName evidence="1">ATPase involved in chromosome partitioning</fullName>
    </submittedName>
</protein>
<name>G8LVL2_ACECE</name>
<dbReference type="eggNOG" id="COG0455">
    <property type="taxonomic scope" value="Bacteria"/>
</dbReference>
<organism evidence="1 2">
    <name type="scientific">Acetivibrio clariflavus (strain DSM 19732 / NBRC 101661 / EBR45)</name>
    <name type="common">Clostridium clariflavum</name>
    <dbReference type="NCBI Taxonomy" id="720554"/>
    <lineage>
        <taxon>Bacteria</taxon>
        <taxon>Bacillati</taxon>
        <taxon>Bacillota</taxon>
        <taxon>Clostridia</taxon>
        <taxon>Eubacteriales</taxon>
        <taxon>Oscillospiraceae</taxon>
        <taxon>Acetivibrio</taxon>
    </lineage>
</organism>
<dbReference type="AlphaFoldDB" id="G8LVL2"/>
<dbReference type="RefSeq" id="WP_014256191.1">
    <property type="nucleotide sequence ID" value="NC_016627.1"/>
</dbReference>
<dbReference type="Gene3D" id="3.40.50.300">
    <property type="entry name" value="P-loop containing nucleotide triphosphate hydrolases"/>
    <property type="match status" value="1"/>
</dbReference>
<dbReference type="KEGG" id="ccl:Clocl_3121"/>
<evidence type="ECO:0000313" key="1">
    <source>
        <dbReference type="EMBL" id="AEV69648.1"/>
    </source>
</evidence>
<keyword evidence="2" id="KW-1185">Reference proteome</keyword>
<dbReference type="HOGENOM" id="CLU_1000064_0_0_9"/>
<proteinExistence type="predicted"/>
<reference evidence="1 2" key="2">
    <citation type="journal article" date="2012" name="Stand. Genomic Sci.">
        <title>Complete Genome Sequence of Clostridium clariflavum DSM 19732.</title>
        <authorList>
            <person name="Izquierdo J.A."/>
            <person name="Goodwin L."/>
            <person name="Davenport K.W."/>
            <person name="Teshima H."/>
            <person name="Bruce D."/>
            <person name="Detter C."/>
            <person name="Tapia R."/>
            <person name="Han S."/>
            <person name="Land M."/>
            <person name="Hauser L."/>
            <person name="Jeffries C.D."/>
            <person name="Han J."/>
            <person name="Pitluck S."/>
            <person name="Nolan M."/>
            <person name="Chen A."/>
            <person name="Huntemann M."/>
            <person name="Mavromatis K."/>
            <person name="Mikhailova N."/>
            <person name="Liolios K."/>
            <person name="Woyke T."/>
            <person name="Lynd L.R."/>
        </authorList>
    </citation>
    <scope>NUCLEOTIDE SEQUENCE [LARGE SCALE GENOMIC DNA]</scope>
    <source>
        <strain evidence="2">DSM 19732 / NBRC 101661 / EBR45</strain>
    </source>
</reference>
<dbReference type="InterPro" id="IPR027417">
    <property type="entry name" value="P-loop_NTPase"/>
</dbReference>
<sequence>MDQQRERVDIKEILEKLSPRDKIYSAIETNKIIDNVIAFFPAGDSADCSILITNLAAAIAKKTWNVCIIDFKVFYPNIYKLLDCEAMPKGRGLIKLLRSDKIDFREEISDTKYKNLYLISPSPMDYLEEYFDFQFEDIERVINATKEMFDLVLIDVPNIPPLEFCVGAIKYCNVGFCVWSERIDCPQNTQRFLSFISSIGISSSKIANVILNNVQGFEYDKQIISEMGMKYIGEVPFVPAVINYSLDGRVYYVDSIILDKRYQRAMDRLVNLMVK</sequence>
<gene>
    <name evidence="1" type="ordered locus">Clocl_3121</name>
</gene>
<dbReference type="STRING" id="720554.Clocl_3121"/>
<dbReference type="Proteomes" id="UP000005435">
    <property type="component" value="Chromosome"/>
</dbReference>
<dbReference type="SUPFAM" id="SSF52540">
    <property type="entry name" value="P-loop containing nucleoside triphosphate hydrolases"/>
    <property type="match status" value="1"/>
</dbReference>
<dbReference type="EMBL" id="CP003065">
    <property type="protein sequence ID" value="AEV69648.1"/>
    <property type="molecule type" value="Genomic_DNA"/>
</dbReference>
<accession>G8LVL2</accession>
<evidence type="ECO:0000313" key="2">
    <source>
        <dbReference type="Proteomes" id="UP000005435"/>
    </source>
</evidence>